<sequence>MSGRPQRIIKLTDKIKNHNNVAEREGTHRKQFAQASALHPADSEASISALSSNVSTAENTALSHTAPSQSQPSHPEPEESFEIAVAPPAVVSEENGDLESDSEPVHIPKAKRRLAIPTFSLRCDTSPSPSVDDSTILVESAESSTSDEEINDRNNTPISKSTSHLKQATGKRKQKAKKDTPATKRARQSTFDEVDGDGFLKDVDVQEIPAPKAAKSVDLDLFFQPSETRQGANGTLKAHRRCTICLDKPYIVADVSTLRRHIEAKHAGVYRKWAADNNFESKLPGDVKKRKEANAKIKLQQQQLDAHLKEMPKKERVIAYSELAFKRAAIEWMIFTNQPIQALEHPTFASMIQIAARATDGVTIPSCKACRSEIMRLFHKEINGLIALLADTDKVKGLVSLTCDAWQAGNTDGYFAVTAHWIQELPNREWELHSALIGFTQLNNAHNGPRLGQALFKIVDRLGIADKIGHVTCDNAKNNGTMLKEFAFRLEQKTGKPFDYKRRRVNCLAHIINLAAQALITAYSKSPHYNPSNPDAHLPFSEMGFRDEVGLIRAITVKERSSAKRKEIFRLVQLRGGVVRPLQLLLNMPVRWSSTYVMLDCAESKKEFVDIFVYEIGLQEKSVNKRAKIDNLRPTEAEWDRIKLFIDLLGHADHAQQAFSSDHVSTLHLAIPALEALFKAWDSRRSREKYASFAEALSIGTAKIAEYYDKTGDSDAYIVSMYLHPEKKGSHFKKHWAEPLQNDAKTHMENIFKAKYFAMNSSNSLAIPAPLKGTSTKITTLLRELSDDESDDDHPPSRTAELSDPNKPWKSEFDRYLETIEQVPEGMDIIKWWGFNAHRYPVWAQLARDYLAIMASSVSSERAFSQGGLTISPRRNRLKADIVEAIQFVKCSKQQDLIFREAAPSSALELKLESDLVDGEQLTDGTGVQGDPSIRMEPSWDCVLLDSDDEDLFE</sequence>
<organism evidence="8 9">
    <name type="scientific">Hermanssonia centrifuga</name>
    <dbReference type="NCBI Taxonomy" id="98765"/>
    <lineage>
        <taxon>Eukaryota</taxon>
        <taxon>Fungi</taxon>
        <taxon>Dikarya</taxon>
        <taxon>Basidiomycota</taxon>
        <taxon>Agaricomycotina</taxon>
        <taxon>Agaricomycetes</taxon>
        <taxon>Polyporales</taxon>
        <taxon>Meruliaceae</taxon>
        <taxon>Hermanssonia</taxon>
    </lineage>
</organism>
<evidence type="ECO:0000256" key="5">
    <source>
        <dbReference type="ARBA" id="ARBA00023242"/>
    </source>
</evidence>
<name>A0A4S4KMQ8_9APHY</name>
<evidence type="ECO:0000313" key="8">
    <source>
        <dbReference type="EMBL" id="THG99390.1"/>
    </source>
</evidence>
<dbReference type="InterPro" id="IPR052035">
    <property type="entry name" value="ZnF_BED_domain_contain"/>
</dbReference>
<feature type="domain" description="HAT C-terminal dimerisation" evidence="7">
    <location>
        <begin position="812"/>
        <end position="890"/>
    </location>
</feature>
<evidence type="ECO:0000259" key="7">
    <source>
        <dbReference type="Pfam" id="PF05699"/>
    </source>
</evidence>
<dbReference type="Pfam" id="PF05699">
    <property type="entry name" value="Dimer_Tnp_hAT"/>
    <property type="match status" value="1"/>
</dbReference>
<dbReference type="InterPro" id="IPR012337">
    <property type="entry name" value="RNaseH-like_sf"/>
</dbReference>
<evidence type="ECO:0000256" key="3">
    <source>
        <dbReference type="ARBA" id="ARBA00022771"/>
    </source>
</evidence>
<feature type="compositionally biased region" description="Basic and acidic residues" evidence="6">
    <location>
        <begin position="10"/>
        <end position="28"/>
    </location>
</feature>
<accession>A0A4S4KMQ8</accession>
<keyword evidence="5" id="KW-0539">Nucleus</keyword>
<evidence type="ECO:0000256" key="4">
    <source>
        <dbReference type="ARBA" id="ARBA00022833"/>
    </source>
</evidence>
<reference evidence="8 9" key="1">
    <citation type="submission" date="2019-02" db="EMBL/GenBank/DDBJ databases">
        <title>Genome sequencing of the rare red list fungi Phlebia centrifuga.</title>
        <authorList>
            <person name="Buettner E."/>
            <person name="Kellner H."/>
        </authorList>
    </citation>
    <scope>NUCLEOTIDE SEQUENCE [LARGE SCALE GENOMIC DNA]</scope>
    <source>
        <strain evidence="8 9">DSM 108282</strain>
    </source>
</reference>
<dbReference type="Proteomes" id="UP000309038">
    <property type="component" value="Unassembled WGS sequence"/>
</dbReference>
<dbReference type="PANTHER" id="PTHR46481:SF10">
    <property type="entry name" value="ZINC FINGER BED DOMAIN-CONTAINING PROTEIN 39"/>
    <property type="match status" value="1"/>
</dbReference>
<keyword evidence="4" id="KW-0862">Zinc</keyword>
<dbReference type="AlphaFoldDB" id="A0A4S4KMQ8"/>
<proteinExistence type="predicted"/>
<evidence type="ECO:0000256" key="1">
    <source>
        <dbReference type="ARBA" id="ARBA00004123"/>
    </source>
</evidence>
<dbReference type="InterPro" id="IPR008906">
    <property type="entry name" value="HATC_C_dom"/>
</dbReference>
<keyword evidence="3" id="KW-0863">Zinc-finger</keyword>
<feature type="compositionally biased region" description="Polar residues" evidence="6">
    <location>
        <begin position="45"/>
        <end position="66"/>
    </location>
</feature>
<dbReference type="GO" id="GO:0005634">
    <property type="term" value="C:nucleus"/>
    <property type="evidence" value="ECO:0007669"/>
    <property type="project" value="UniProtKB-SubCell"/>
</dbReference>
<keyword evidence="9" id="KW-1185">Reference proteome</keyword>
<gene>
    <name evidence="8" type="ORF">EW026_g2941</name>
</gene>
<dbReference type="GO" id="GO:0046983">
    <property type="term" value="F:protein dimerization activity"/>
    <property type="evidence" value="ECO:0007669"/>
    <property type="project" value="InterPro"/>
</dbReference>
<dbReference type="GO" id="GO:0008270">
    <property type="term" value="F:zinc ion binding"/>
    <property type="evidence" value="ECO:0007669"/>
    <property type="project" value="UniProtKB-KW"/>
</dbReference>
<feature type="compositionally biased region" description="Polar residues" evidence="6">
    <location>
        <begin position="153"/>
        <end position="166"/>
    </location>
</feature>
<keyword evidence="2" id="KW-0479">Metal-binding</keyword>
<protein>
    <recommendedName>
        <fullName evidence="7">HAT C-terminal dimerisation domain-containing protein</fullName>
    </recommendedName>
</protein>
<feature type="region of interest" description="Disordered" evidence="6">
    <location>
        <begin position="785"/>
        <end position="806"/>
    </location>
</feature>
<evidence type="ECO:0000256" key="2">
    <source>
        <dbReference type="ARBA" id="ARBA00022723"/>
    </source>
</evidence>
<dbReference type="EMBL" id="SGPJ01000081">
    <property type="protein sequence ID" value="THG99390.1"/>
    <property type="molecule type" value="Genomic_DNA"/>
</dbReference>
<evidence type="ECO:0000313" key="9">
    <source>
        <dbReference type="Proteomes" id="UP000309038"/>
    </source>
</evidence>
<dbReference type="SUPFAM" id="SSF53098">
    <property type="entry name" value="Ribonuclease H-like"/>
    <property type="match status" value="1"/>
</dbReference>
<evidence type="ECO:0000256" key="6">
    <source>
        <dbReference type="SAM" id="MobiDB-lite"/>
    </source>
</evidence>
<dbReference type="PANTHER" id="PTHR46481">
    <property type="entry name" value="ZINC FINGER BED DOMAIN-CONTAINING PROTEIN 4"/>
    <property type="match status" value="1"/>
</dbReference>
<feature type="region of interest" description="Disordered" evidence="6">
    <location>
        <begin position="1"/>
        <end position="190"/>
    </location>
</feature>
<comment type="caution">
    <text evidence="8">The sequence shown here is derived from an EMBL/GenBank/DDBJ whole genome shotgun (WGS) entry which is preliminary data.</text>
</comment>
<feature type="compositionally biased region" description="Low complexity" evidence="6">
    <location>
        <begin position="124"/>
        <end position="135"/>
    </location>
</feature>
<comment type="subcellular location">
    <subcellularLocation>
        <location evidence="1">Nucleus</location>
    </subcellularLocation>
</comment>